<keyword evidence="2 5" id="KW-0238">DNA-binding</keyword>
<dbReference type="EMBL" id="RCHC01000001">
    <property type="protein sequence ID" value="RLL24491.1"/>
    <property type="molecule type" value="Genomic_DNA"/>
</dbReference>
<sequence length="226" mass="26251">MIKILYVEDDVMIGKTTFHLLQHEKFEVDWAKTGTEALNLLFSNLYHIVLLDLGLPELEGLDILKHIRNKADLTNMCVIIISARDQSKDKILGLKCGADDYIVKPYDFDELVARIETVLRRGKFNQAIEEICFCAKDVCLFPQTHKVLKNNIEIELAPKEWAILEPLMMYQRQIFSRQMLEEKLYDWDGPISSNAIEVHIHKLRQKLGKDFIRTVRGLGYCIDLDE</sequence>
<dbReference type="Pfam" id="PF00486">
    <property type="entry name" value="Trans_reg_C"/>
    <property type="match status" value="1"/>
</dbReference>
<dbReference type="SMART" id="SM00448">
    <property type="entry name" value="REC"/>
    <property type="match status" value="1"/>
</dbReference>
<keyword evidence="9" id="KW-1185">Reference proteome</keyword>
<reference evidence="8 9" key="1">
    <citation type="submission" date="2018-09" db="EMBL/GenBank/DDBJ databases">
        <title>The draft genome of Acinetobacter sp. strains.</title>
        <authorList>
            <person name="Qin J."/>
            <person name="Feng Y."/>
            <person name="Zong Z."/>
        </authorList>
    </citation>
    <scope>NUCLEOTIDE SEQUENCE [LARGE SCALE GENOMIC DNA]</scope>
    <source>
        <strain evidence="8 9">WCHAc060005</strain>
    </source>
</reference>
<evidence type="ECO:0000313" key="8">
    <source>
        <dbReference type="EMBL" id="RLL24491.1"/>
    </source>
</evidence>
<dbReference type="SUPFAM" id="SSF52172">
    <property type="entry name" value="CheY-like"/>
    <property type="match status" value="1"/>
</dbReference>
<gene>
    <name evidence="8" type="ORF">D9K81_00450</name>
</gene>
<keyword evidence="4" id="KW-0597">Phosphoprotein</keyword>
<dbReference type="RefSeq" id="WP_120374257.1">
    <property type="nucleotide sequence ID" value="NZ_RCHC01000001.1"/>
</dbReference>
<dbReference type="PROSITE" id="PS51755">
    <property type="entry name" value="OMPR_PHOB"/>
    <property type="match status" value="1"/>
</dbReference>
<dbReference type="SMART" id="SM00862">
    <property type="entry name" value="Trans_reg_C"/>
    <property type="match status" value="1"/>
</dbReference>
<evidence type="ECO:0000259" key="7">
    <source>
        <dbReference type="PROSITE" id="PS51755"/>
    </source>
</evidence>
<dbReference type="PANTHER" id="PTHR48111">
    <property type="entry name" value="REGULATOR OF RPOS"/>
    <property type="match status" value="1"/>
</dbReference>
<dbReference type="Gene3D" id="3.40.50.2300">
    <property type="match status" value="1"/>
</dbReference>
<dbReference type="Gene3D" id="6.10.250.690">
    <property type="match status" value="1"/>
</dbReference>
<accession>A0ABX9TZX3</accession>
<dbReference type="InterPro" id="IPR011006">
    <property type="entry name" value="CheY-like_superfamily"/>
</dbReference>
<dbReference type="Gene3D" id="1.10.10.10">
    <property type="entry name" value="Winged helix-like DNA-binding domain superfamily/Winged helix DNA-binding domain"/>
    <property type="match status" value="1"/>
</dbReference>
<dbReference type="CDD" id="cd00383">
    <property type="entry name" value="trans_reg_C"/>
    <property type="match status" value="1"/>
</dbReference>
<feature type="DNA-binding region" description="OmpR/PhoB-type" evidence="5">
    <location>
        <begin position="130"/>
        <end position="224"/>
    </location>
</feature>
<name>A0ABX9TZX3_9GAMM</name>
<feature type="modified residue" description="4-aspartylphosphate" evidence="4">
    <location>
        <position position="52"/>
    </location>
</feature>
<dbReference type="InterPro" id="IPR036388">
    <property type="entry name" value="WH-like_DNA-bd_sf"/>
</dbReference>
<evidence type="ECO:0000313" key="9">
    <source>
        <dbReference type="Proteomes" id="UP000280271"/>
    </source>
</evidence>
<evidence type="ECO:0000256" key="5">
    <source>
        <dbReference type="PROSITE-ProRule" id="PRU01091"/>
    </source>
</evidence>
<dbReference type="PANTHER" id="PTHR48111:SF67">
    <property type="entry name" value="TRANSCRIPTIONAL REGULATORY PROTEIN TCTD"/>
    <property type="match status" value="1"/>
</dbReference>
<dbReference type="Proteomes" id="UP000280271">
    <property type="component" value="Unassembled WGS sequence"/>
</dbReference>
<protein>
    <submittedName>
        <fullName evidence="8">Response regulator</fullName>
    </submittedName>
</protein>
<organism evidence="8 9">
    <name type="scientific">Acinetobacter chengduensis</name>
    <dbReference type="NCBI Taxonomy" id="2420890"/>
    <lineage>
        <taxon>Bacteria</taxon>
        <taxon>Pseudomonadati</taxon>
        <taxon>Pseudomonadota</taxon>
        <taxon>Gammaproteobacteria</taxon>
        <taxon>Moraxellales</taxon>
        <taxon>Moraxellaceae</taxon>
        <taxon>Acinetobacter</taxon>
    </lineage>
</organism>
<keyword evidence="1" id="KW-0805">Transcription regulation</keyword>
<feature type="domain" description="Response regulatory" evidence="6">
    <location>
        <begin position="3"/>
        <end position="119"/>
    </location>
</feature>
<dbReference type="Pfam" id="PF00072">
    <property type="entry name" value="Response_reg"/>
    <property type="match status" value="1"/>
</dbReference>
<evidence type="ECO:0000256" key="4">
    <source>
        <dbReference type="PROSITE-ProRule" id="PRU00169"/>
    </source>
</evidence>
<evidence type="ECO:0000259" key="6">
    <source>
        <dbReference type="PROSITE" id="PS50110"/>
    </source>
</evidence>
<comment type="caution">
    <text evidence="8">The sequence shown here is derived from an EMBL/GenBank/DDBJ whole genome shotgun (WGS) entry which is preliminary data.</text>
</comment>
<evidence type="ECO:0000256" key="3">
    <source>
        <dbReference type="ARBA" id="ARBA00023163"/>
    </source>
</evidence>
<feature type="domain" description="OmpR/PhoB-type" evidence="7">
    <location>
        <begin position="130"/>
        <end position="224"/>
    </location>
</feature>
<dbReference type="InterPro" id="IPR001867">
    <property type="entry name" value="OmpR/PhoB-type_DNA-bd"/>
</dbReference>
<dbReference type="PROSITE" id="PS50110">
    <property type="entry name" value="RESPONSE_REGULATORY"/>
    <property type="match status" value="1"/>
</dbReference>
<evidence type="ECO:0000256" key="2">
    <source>
        <dbReference type="ARBA" id="ARBA00023125"/>
    </source>
</evidence>
<evidence type="ECO:0000256" key="1">
    <source>
        <dbReference type="ARBA" id="ARBA00023015"/>
    </source>
</evidence>
<dbReference type="InterPro" id="IPR001789">
    <property type="entry name" value="Sig_transdc_resp-reg_receiver"/>
</dbReference>
<proteinExistence type="predicted"/>
<keyword evidence="3" id="KW-0804">Transcription</keyword>
<dbReference type="InterPro" id="IPR039420">
    <property type="entry name" value="WalR-like"/>
</dbReference>